<reference evidence="1 2" key="1">
    <citation type="journal article" date="2011" name="Stand. Genomic Sci.">
        <title>Complete genome sequence of Deinococcus maricopensis type strain (LB-34).</title>
        <authorList>
            <person name="Pukall R."/>
            <person name="Zeytun A."/>
            <person name="Lucas S."/>
            <person name="Lapidus A."/>
            <person name="Hammon N."/>
            <person name="Deshpande S."/>
            <person name="Nolan M."/>
            <person name="Cheng J.F."/>
            <person name="Pitluck S."/>
            <person name="Liolios K."/>
            <person name="Pagani I."/>
            <person name="Mikhailova N."/>
            <person name="Ivanova N."/>
            <person name="Mavromatis K."/>
            <person name="Pati A."/>
            <person name="Tapia R."/>
            <person name="Han C."/>
            <person name="Goodwin L."/>
            <person name="Chen A."/>
            <person name="Palaniappan K."/>
            <person name="Land M."/>
            <person name="Hauser L."/>
            <person name="Chang Y.J."/>
            <person name="Jeffries C.D."/>
            <person name="Brambilla E.M."/>
            <person name="Rohde M."/>
            <person name="Goker M."/>
            <person name="Detter J.C."/>
            <person name="Woyke T."/>
            <person name="Bristow J."/>
            <person name="Eisen J.A."/>
            <person name="Markowitz V."/>
            <person name="Hugenholtz P."/>
            <person name="Kyrpides N.C."/>
            <person name="Klenk H.P."/>
        </authorList>
    </citation>
    <scope>NUCLEOTIDE SEQUENCE [LARGE SCALE GENOMIC DNA]</scope>
    <source>
        <strain evidence="2">DSM 21211 / LMG 22137 / NRRL B-23946 / LB-34</strain>
    </source>
</reference>
<reference evidence="2" key="2">
    <citation type="submission" date="2011-01" db="EMBL/GenBank/DDBJ databases">
        <title>The complete genome of Deinococcus maricopensis DSM 21211.</title>
        <authorList>
            <consortium name="US DOE Joint Genome Institute (JGI-PGF)"/>
            <person name="Lucas S."/>
            <person name="Copeland A."/>
            <person name="Lapidus A."/>
            <person name="Goodwin L."/>
            <person name="Pitluck S."/>
            <person name="Kyrpides N."/>
            <person name="Mavromatis K."/>
            <person name="Pagani I."/>
            <person name="Ivanova N."/>
            <person name="Ovchinnikova G."/>
            <person name="Zeytun A."/>
            <person name="Detter J.C."/>
            <person name="Han C."/>
            <person name="Land M."/>
            <person name="Hauser L."/>
            <person name="Markowitz V."/>
            <person name="Cheng J.-F."/>
            <person name="Hugenholtz P."/>
            <person name="Woyke T."/>
            <person name="Wu D."/>
            <person name="Pukall R."/>
            <person name="Gehrich-Schroeter G."/>
            <person name="Brambilla E."/>
            <person name="Klenk H.-P."/>
            <person name="Eisen J.A."/>
        </authorList>
    </citation>
    <scope>NUCLEOTIDE SEQUENCE [LARGE SCALE GENOMIC DNA]</scope>
    <source>
        <strain evidence="2">DSM 21211 / LMG 22137 / NRRL B-23946 / LB-34</strain>
    </source>
</reference>
<evidence type="ECO:0000313" key="2">
    <source>
        <dbReference type="Proteomes" id="UP000008635"/>
    </source>
</evidence>
<keyword evidence="2" id="KW-1185">Reference proteome</keyword>
<dbReference type="Proteomes" id="UP000008635">
    <property type="component" value="Chromosome"/>
</dbReference>
<gene>
    <name evidence="1" type="ordered locus">Deima_0306</name>
</gene>
<sequence>MNAYDTAVRALAELLLDVEQHPHPRLEAASQALKRHFLALHGRSLEDQDYTLLSDHIRAVQQRRQAAPWTVD</sequence>
<organism evidence="1 2">
    <name type="scientific">Deinococcus maricopensis (strain DSM 21211 / LMG 22137 / NRRL B-23946 / LB-34)</name>
    <dbReference type="NCBI Taxonomy" id="709986"/>
    <lineage>
        <taxon>Bacteria</taxon>
        <taxon>Thermotogati</taxon>
        <taxon>Deinococcota</taxon>
        <taxon>Deinococci</taxon>
        <taxon>Deinococcales</taxon>
        <taxon>Deinococcaceae</taxon>
        <taxon>Deinococcus</taxon>
    </lineage>
</organism>
<proteinExistence type="predicted"/>
<name>E8U4D0_DEIML</name>
<dbReference type="EMBL" id="CP002454">
    <property type="protein sequence ID" value="ADV65967.1"/>
    <property type="molecule type" value="Genomic_DNA"/>
</dbReference>
<dbReference type="KEGG" id="dmr:Deima_0306"/>
<dbReference type="RefSeq" id="WP_013555472.1">
    <property type="nucleotide sequence ID" value="NC_014958.1"/>
</dbReference>
<evidence type="ECO:0000313" key="1">
    <source>
        <dbReference type="EMBL" id="ADV65967.1"/>
    </source>
</evidence>
<accession>E8U4D0</accession>
<protein>
    <submittedName>
        <fullName evidence="1">Uncharacterized protein</fullName>
    </submittedName>
</protein>
<dbReference type="AlphaFoldDB" id="E8U4D0"/>
<dbReference type="HOGENOM" id="CLU_2715691_0_0_0"/>